<accession>A0A8S3I2F3</accession>
<proteinExistence type="predicted"/>
<gene>
    <name evidence="1" type="ORF">GIL414_LOCUS72991</name>
</gene>
<reference evidence="1" key="1">
    <citation type="submission" date="2021-02" db="EMBL/GenBank/DDBJ databases">
        <authorList>
            <person name="Nowell W R."/>
        </authorList>
    </citation>
    <scope>NUCLEOTIDE SEQUENCE</scope>
</reference>
<dbReference type="Proteomes" id="UP000681720">
    <property type="component" value="Unassembled WGS sequence"/>
</dbReference>
<sequence>MLTDSQSKDQLNQINSMMYAINENMLKTKDPFRA</sequence>
<comment type="caution">
    <text evidence="1">The sequence shown here is derived from an EMBL/GenBank/DDBJ whole genome shotgun (WGS) entry which is preliminary data.</text>
</comment>
<name>A0A8S3I2F3_9BILA</name>
<evidence type="ECO:0000313" key="2">
    <source>
        <dbReference type="Proteomes" id="UP000681720"/>
    </source>
</evidence>
<dbReference type="EMBL" id="CAJOBJ010337662">
    <property type="protein sequence ID" value="CAF5190929.1"/>
    <property type="molecule type" value="Genomic_DNA"/>
</dbReference>
<feature type="non-terminal residue" evidence="1">
    <location>
        <position position="34"/>
    </location>
</feature>
<organism evidence="1 2">
    <name type="scientific">Rotaria magnacalcarata</name>
    <dbReference type="NCBI Taxonomy" id="392030"/>
    <lineage>
        <taxon>Eukaryota</taxon>
        <taxon>Metazoa</taxon>
        <taxon>Spiralia</taxon>
        <taxon>Gnathifera</taxon>
        <taxon>Rotifera</taxon>
        <taxon>Eurotatoria</taxon>
        <taxon>Bdelloidea</taxon>
        <taxon>Philodinida</taxon>
        <taxon>Philodinidae</taxon>
        <taxon>Rotaria</taxon>
    </lineage>
</organism>
<evidence type="ECO:0000313" key="1">
    <source>
        <dbReference type="EMBL" id="CAF5190929.1"/>
    </source>
</evidence>
<protein>
    <submittedName>
        <fullName evidence="1">Uncharacterized protein</fullName>
    </submittedName>
</protein>
<dbReference type="AlphaFoldDB" id="A0A8S3I2F3"/>